<feature type="region of interest" description="Disordered" evidence="1">
    <location>
        <begin position="223"/>
        <end position="300"/>
    </location>
</feature>
<evidence type="ECO:0000256" key="1">
    <source>
        <dbReference type="SAM" id="MobiDB-lite"/>
    </source>
</evidence>
<dbReference type="Proteomes" id="UP000774617">
    <property type="component" value="Unassembled WGS sequence"/>
</dbReference>
<dbReference type="Pfam" id="PF01661">
    <property type="entry name" value="Macro"/>
    <property type="match status" value="1"/>
</dbReference>
<evidence type="ECO:0000313" key="3">
    <source>
        <dbReference type="EMBL" id="KAH7039448.1"/>
    </source>
</evidence>
<dbReference type="PANTHER" id="PTHR11106:SF27">
    <property type="entry name" value="MACRO DOMAIN-CONTAINING PROTEIN"/>
    <property type="match status" value="1"/>
</dbReference>
<keyword evidence="4" id="KW-1185">Reference proteome</keyword>
<sequence>MPLLAKMASKVVPVADIPTVAALYKTGKLVAPSSTTPAAPANAAHNSRVALIRTDITTLGVDAIVNAANESLLGGGGVDGAIHRAAGPDLLDECKTLGGCDTGSAKITKGYRLPAKHIIHAVGPVYSSAKRKGVHETLLRGCYRTSLDLASKNGCRSIAFSALSTGVYGYPSGEAAEAAASEVRSWLDEKEERKEESLERIVFCNFMEKDEVAYQHVLPKYFPPAEESKQDEVKAEQEDKEAENLAKRLPDPPSADPKLEGEPDNKRQKTEHATPKAAEAKPASVEEVDDEDSKVEEVKV</sequence>
<dbReference type="PANTHER" id="PTHR11106">
    <property type="entry name" value="GANGLIOSIDE INDUCED DIFFERENTIATION ASSOCIATED PROTEIN 2-RELATED"/>
    <property type="match status" value="1"/>
</dbReference>
<feature type="compositionally biased region" description="Basic and acidic residues" evidence="1">
    <location>
        <begin position="257"/>
        <end position="274"/>
    </location>
</feature>
<protein>
    <recommendedName>
        <fullName evidence="2">Macro domain-containing protein</fullName>
    </recommendedName>
</protein>
<dbReference type="SMART" id="SM00506">
    <property type="entry name" value="A1pp"/>
    <property type="match status" value="1"/>
</dbReference>
<dbReference type="CDD" id="cd02908">
    <property type="entry name" value="Macro_OAADPr_deacetylase"/>
    <property type="match status" value="1"/>
</dbReference>
<dbReference type="PROSITE" id="PS51154">
    <property type="entry name" value="MACRO"/>
    <property type="match status" value="1"/>
</dbReference>
<feature type="compositionally biased region" description="Basic and acidic residues" evidence="1">
    <location>
        <begin position="226"/>
        <end position="250"/>
    </location>
</feature>
<dbReference type="InterPro" id="IPR002589">
    <property type="entry name" value="Macro_dom"/>
</dbReference>
<feature type="domain" description="Macro" evidence="2">
    <location>
        <begin position="36"/>
        <end position="222"/>
    </location>
</feature>
<evidence type="ECO:0000259" key="2">
    <source>
        <dbReference type="PROSITE" id="PS51154"/>
    </source>
</evidence>
<organism evidence="3 4">
    <name type="scientific">Macrophomina phaseolina</name>
    <dbReference type="NCBI Taxonomy" id="35725"/>
    <lineage>
        <taxon>Eukaryota</taxon>
        <taxon>Fungi</taxon>
        <taxon>Dikarya</taxon>
        <taxon>Ascomycota</taxon>
        <taxon>Pezizomycotina</taxon>
        <taxon>Dothideomycetes</taxon>
        <taxon>Dothideomycetes incertae sedis</taxon>
        <taxon>Botryosphaeriales</taxon>
        <taxon>Botryosphaeriaceae</taxon>
        <taxon>Macrophomina</taxon>
    </lineage>
</organism>
<dbReference type="SUPFAM" id="SSF52949">
    <property type="entry name" value="Macro domain-like"/>
    <property type="match status" value="1"/>
</dbReference>
<proteinExistence type="predicted"/>
<gene>
    <name evidence="3" type="ORF">B0J12DRAFT_675642</name>
</gene>
<reference evidence="3 4" key="1">
    <citation type="journal article" date="2021" name="Nat. Commun.">
        <title>Genetic determinants of endophytism in the Arabidopsis root mycobiome.</title>
        <authorList>
            <person name="Mesny F."/>
            <person name="Miyauchi S."/>
            <person name="Thiergart T."/>
            <person name="Pickel B."/>
            <person name="Atanasova L."/>
            <person name="Karlsson M."/>
            <person name="Huettel B."/>
            <person name="Barry K.W."/>
            <person name="Haridas S."/>
            <person name="Chen C."/>
            <person name="Bauer D."/>
            <person name="Andreopoulos W."/>
            <person name="Pangilinan J."/>
            <person name="LaButti K."/>
            <person name="Riley R."/>
            <person name="Lipzen A."/>
            <person name="Clum A."/>
            <person name="Drula E."/>
            <person name="Henrissat B."/>
            <person name="Kohler A."/>
            <person name="Grigoriev I.V."/>
            <person name="Martin F.M."/>
            <person name="Hacquard S."/>
        </authorList>
    </citation>
    <scope>NUCLEOTIDE SEQUENCE [LARGE SCALE GENOMIC DNA]</scope>
    <source>
        <strain evidence="3 4">MPI-SDFR-AT-0080</strain>
    </source>
</reference>
<name>A0ABQ8G0K7_9PEZI</name>
<accession>A0ABQ8G0K7</accession>
<comment type="caution">
    <text evidence="3">The sequence shown here is derived from an EMBL/GenBank/DDBJ whole genome shotgun (WGS) entry which is preliminary data.</text>
</comment>
<dbReference type="NCBIfam" id="NF001664">
    <property type="entry name" value="PRK00431.1-6"/>
    <property type="match status" value="1"/>
</dbReference>
<dbReference type="EMBL" id="JAGTJR010000029">
    <property type="protein sequence ID" value="KAH7039448.1"/>
    <property type="molecule type" value="Genomic_DNA"/>
</dbReference>
<dbReference type="Gene3D" id="3.40.220.10">
    <property type="entry name" value="Leucine Aminopeptidase, subunit E, domain 1"/>
    <property type="match status" value="1"/>
</dbReference>
<dbReference type="InterPro" id="IPR043472">
    <property type="entry name" value="Macro_dom-like"/>
</dbReference>
<evidence type="ECO:0000313" key="4">
    <source>
        <dbReference type="Proteomes" id="UP000774617"/>
    </source>
</evidence>